<protein>
    <submittedName>
        <fullName evidence="1">SEC23-interacting protein</fullName>
    </submittedName>
</protein>
<evidence type="ECO:0000313" key="2">
    <source>
        <dbReference type="Proteomes" id="UP001279410"/>
    </source>
</evidence>
<organism evidence="1 2">
    <name type="scientific">Lates japonicus</name>
    <name type="common">Japanese lates</name>
    <dbReference type="NCBI Taxonomy" id="270547"/>
    <lineage>
        <taxon>Eukaryota</taxon>
        <taxon>Metazoa</taxon>
        <taxon>Chordata</taxon>
        <taxon>Craniata</taxon>
        <taxon>Vertebrata</taxon>
        <taxon>Euteleostomi</taxon>
        <taxon>Actinopterygii</taxon>
        <taxon>Neopterygii</taxon>
        <taxon>Teleostei</taxon>
        <taxon>Neoteleostei</taxon>
        <taxon>Acanthomorphata</taxon>
        <taxon>Carangaria</taxon>
        <taxon>Carangaria incertae sedis</taxon>
        <taxon>Centropomidae</taxon>
        <taxon>Lates</taxon>
    </lineage>
</organism>
<name>A0AAD3MJQ0_LATJO</name>
<dbReference type="Proteomes" id="UP001279410">
    <property type="component" value="Unassembled WGS sequence"/>
</dbReference>
<dbReference type="AlphaFoldDB" id="A0AAD3MJQ0"/>
<evidence type="ECO:0000313" key="1">
    <source>
        <dbReference type="EMBL" id="GLD56097.1"/>
    </source>
</evidence>
<accession>A0AAD3MJQ0</accession>
<sequence>MADRKNNNVPNTGANLLAPLGVQLQHTFMPVGQATGPAVLSGRLTVFNARDDLLMWEKKTNFLGQTSWKWTRPHLHLQLLLQPVTTSDPFASAGQSPCLHQPCQQLRRQQGLVPAPTAST</sequence>
<keyword evidence="2" id="KW-1185">Reference proteome</keyword>
<gene>
    <name evidence="1" type="ORF">AKAME5_000848600</name>
</gene>
<proteinExistence type="predicted"/>
<reference evidence="1" key="1">
    <citation type="submission" date="2022-08" db="EMBL/GenBank/DDBJ databases">
        <title>Genome sequencing of akame (Lates japonicus).</title>
        <authorList>
            <person name="Hashiguchi Y."/>
            <person name="Takahashi H."/>
        </authorList>
    </citation>
    <scope>NUCLEOTIDE SEQUENCE</scope>
    <source>
        <strain evidence="1">Kochi</strain>
    </source>
</reference>
<comment type="caution">
    <text evidence="1">The sequence shown here is derived from an EMBL/GenBank/DDBJ whole genome shotgun (WGS) entry which is preliminary data.</text>
</comment>
<dbReference type="EMBL" id="BRZM01000023">
    <property type="protein sequence ID" value="GLD56097.1"/>
    <property type="molecule type" value="Genomic_DNA"/>
</dbReference>